<dbReference type="Pfam" id="PF18146">
    <property type="entry name" value="CinA_KH"/>
    <property type="match status" value="1"/>
</dbReference>
<feature type="domain" description="CinA KH" evidence="1">
    <location>
        <begin position="7"/>
        <end position="78"/>
    </location>
</feature>
<feature type="non-terminal residue" evidence="2">
    <location>
        <position position="208"/>
    </location>
</feature>
<protein>
    <submittedName>
        <fullName evidence="2">Competence/damage-inducible protein cinA</fullName>
    </submittedName>
</protein>
<name>K1SQB5_9ZZZZ</name>
<reference evidence="2" key="1">
    <citation type="journal article" date="2013" name="Environ. Microbiol.">
        <title>Microbiota from the distal guts of lean and obese adolescents exhibit partial functional redundancy besides clear differences in community structure.</title>
        <authorList>
            <person name="Ferrer M."/>
            <person name="Ruiz A."/>
            <person name="Lanza F."/>
            <person name="Haange S.B."/>
            <person name="Oberbach A."/>
            <person name="Till H."/>
            <person name="Bargiela R."/>
            <person name="Campoy C."/>
            <person name="Segura M.T."/>
            <person name="Richter M."/>
            <person name="von Bergen M."/>
            <person name="Seifert J."/>
            <person name="Suarez A."/>
        </authorList>
    </citation>
    <scope>NUCLEOTIDE SEQUENCE</scope>
</reference>
<organism evidence="2">
    <name type="scientific">human gut metagenome</name>
    <dbReference type="NCBI Taxonomy" id="408170"/>
    <lineage>
        <taxon>unclassified sequences</taxon>
        <taxon>metagenomes</taxon>
        <taxon>organismal metagenomes</taxon>
    </lineage>
</organism>
<dbReference type="AlphaFoldDB" id="K1SQB5"/>
<comment type="caution">
    <text evidence="2">The sequence shown here is derived from an EMBL/GenBank/DDBJ whole genome shotgun (WGS) entry which is preliminary data.</text>
</comment>
<evidence type="ECO:0000259" key="1">
    <source>
        <dbReference type="Pfam" id="PF18146"/>
    </source>
</evidence>
<dbReference type="SUPFAM" id="SSF142433">
    <property type="entry name" value="CinA-like"/>
    <property type="match status" value="1"/>
</dbReference>
<sequence length="208" mass="22488">MLQIQMRILRVFGLSKAEMNSIIENAQTEGSPSLRLQERDGEYLVCVQASAPTQAMADEYCEKWVQKLRTRFGDACYGFEDTTLAQAALDALLKKRRLLVAADEATGRLLGNALRGLQHSEAAFDFGNQTYLNPANARRIAAPEALLKKFPGDMVQAAAGRAQSALLLANADYAAVYMPATVGQAPFVLLCSRIGAAACALSPEISDM</sequence>
<dbReference type="EMBL" id="AJWY01008948">
    <property type="protein sequence ID" value="EKC59763.1"/>
    <property type="molecule type" value="Genomic_DNA"/>
</dbReference>
<dbReference type="Gene3D" id="3.90.950.20">
    <property type="entry name" value="CinA-like"/>
    <property type="match status" value="1"/>
</dbReference>
<accession>K1SQB5</accession>
<evidence type="ECO:0000313" key="2">
    <source>
        <dbReference type="EMBL" id="EKC59763.1"/>
    </source>
</evidence>
<dbReference type="InterPro" id="IPR036653">
    <property type="entry name" value="CinA-like_C"/>
</dbReference>
<gene>
    <name evidence="2" type="ORF">LEA_13195</name>
</gene>
<dbReference type="InterPro" id="IPR041424">
    <property type="entry name" value="CinA_KH"/>
</dbReference>
<proteinExistence type="predicted"/>